<dbReference type="Proteomes" id="UP001161406">
    <property type="component" value="Unassembled WGS sequence"/>
</dbReference>
<evidence type="ECO:0008006" key="3">
    <source>
        <dbReference type="Google" id="ProtNLM"/>
    </source>
</evidence>
<dbReference type="EMBL" id="BSNG01000001">
    <property type="protein sequence ID" value="GLQ08346.1"/>
    <property type="molecule type" value="Genomic_DNA"/>
</dbReference>
<evidence type="ECO:0000313" key="1">
    <source>
        <dbReference type="EMBL" id="GLQ08346.1"/>
    </source>
</evidence>
<sequence length="77" mass="7991">MSFETIVEVEDPSQARVLVVALKAHGFHPLEGGEGGLPGVRGLFGPKGVPVQVPEAEAADATVLALDLLKQMQAGED</sequence>
<proteinExistence type="predicted"/>
<reference evidence="1" key="1">
    <citation type="journal article" date="2014" name="Int. J. Syst. Evol. Microbiol.">
        <title>Complete genome of a new Firmicutes species belonging to the dominant human colonic microbiota ('Ruminococcus bicirculans') reveals two chromosomes and a selective capacity to utilize plant glucans.</title>
        <authorList>
            <consortium name="NISC Comparative Sequencing Program"/>
            <person name="Wegmann U."/>
            <person name="Louis P."/>
            <person name="Goesmann A."/>
            <person name="Henrissat B."/>
            <person name="Duncan S.H."/>
            <person name="Flint H.J."/>
        </authorList>
    </citation>
    <scope>NUCLEOTIDE SEQUENCE</scope>
    <source>
        <strain evidence="1">NBRC 103855</strain>
    </source>
</reference>
<protein>
    <recommendedName>
        <fullName evidence="3">DUF2007 domain-containing protein</fullName>
    </recommendedName>
</protein>
<organism evidence="1 2">
    <name type="scientific">Devosia yakushimensis</name>
    <dbReference type="NCBI Taxonomy" id="470028"/>
    <lineage>
        <taxon>Bacteria</taxon>
        <taxon>Pseudomonadati</taxon>
        <taxon>Pseudomonadota</taxon>
        <taxon>Alphaproteobacteria</taxon>
        <taxon>Hyphomicrobiales</taxon>
        <taxon>Devosiaceae</taxon>
        <taxon>Devosia</taxon>
    </lineage>
</organism>
<gene>
    <name evidence="1" type="ORF">GCM10007913_02780</name>
</gene>
<accession>A0ABQ5UAA9</accession>
<reference evidence="1" key="2">
    <citation type="submission" date="2023-01" db="EMBL/GenBank/DDBJ databases">
        <title>Draft genome sequence of Devosia yakushimensis strain NBRC 103855.</title>
        <authorList>
            <person name="Sun Q."/>
            <person name="Mori K."/>
        </authorList>
    </citation>
    <scope>NUCLEOTIDE SEQUENCE</scope>
    <source>
        <strain evidence="1">NBRC 103855</strain>
    </source>
</reference>
<comment type="caution">
    <text evidence="1">The sequence shown here is derived from an EMBL/GenBank/DDBJ whole genome shotgun (WGS) entry which is preliminary data.</text>
</comment>
<keyword evidence="2" id="KW-1185">Reference proteome</keyword>
<evidence type="ECO:0000313" key="2">
    <source>
        <dbReference type="Proteomes" id="UP001161406"/>
    </source>
</evidence>
<dbReference type="RefSeq" id="WP_284387228.1">
    <property type="nucleotide sequence ID" value="NZ_BSNG01000001.1"/>
</dbReference>
<name>A0ABQ5UAA9_9HYPH</name>